<keyword evidence="1" id="KW-0472">Membrane</keyword>
<dbReference type="EMBL" id="JACHEB010000012">
    <property type="protein sequence ID" value="MBB5330941.1"/>
    <property type="molecule type" value="Genomic_DNA"/>
</dbReference>
<gene>
    <name evidence="2" type="ORF">HDF14_004578</name>
</gene>
<evidence type="ECO:0000313" key="2">
    <source>
        <dbReference type="EMBL" id="MBB5330941.1"/>
    </source>
</evidence>
<name>A0A9X0QIE7_9BACT</name>
<evidence type="ECO:0000256" key="1">
    <source>
        <dbReference type="SAM" id="Phobius"/>
    </source>
</evidence>
<reference evidence="2 3" key="1">
    <citation type="submission" date="2020-08" db="EMBL/GenBank/DDBJ databases">
        <title>Genomic Encyclopedia of Type Strains, Phase IV (KMG-V): Genome sequencing to study the core and pangenomes of soil and plant-associated prokaryotes.</title>
        <authorList>
            <person name="Whitman W."/>
        </authorList>
    </citation>
    <scope>NUCLEOTIDE SEQUENCE [LARGE SCALE GENOMIC DNA]</scope>
    <source>
        <strain evidence="2 3">X5P2</strain>
    </source>
</reference>
<evidence type="ECO:0000313" key="3">
    <source>
        <dbReference type="Proteomes" id="UP000535182"/>
    </source>
</evidence>
<sequence length="98" mass="10110">MNTPVNADSTDDQTSAASSIATTMHQMSISFGVATAGLATAFFVPSNAHNVPGEMIHGVHEALLALGALTILSALVFRSLRSGDSDAVSRQKEFHPGG</sequence>
<keyword evidence="1" id="KW-0812">Transmembrane</keyword>
<proteinExistence type="predicted"/>
<keyword evidence="1" id="KW-1133">Transmembrane helix</keyword>
<protein>
    <submittedName>
        <fullName evidence="2">Uncharacterized protein</fullName>
    </submittedName>
</protein>
<dbReference type="Proteomes" id="UP000535182">
    <property type="component" value="Unassembled WGS sequence"/>
</dbReference>
<feature type="transmembrane region" description="Helical" evidence="1">
    <location>
        <begin position="56"/>
        <end position="77"/>
    </location>
</feature>
<keyword evidence="3" id="KW-1185">Reference proteome</keyword>
<dbReference type="AlphaFoldDB" id="A0A9X0QIE7"/>
<feature type="transmembrane region" description="Helical" evidence="1">
    <location>
        <begin position="27"/>
        <end position="44"/>
    </location>
</feature>
<comment type="caution">
    <text evidence="2">The sequence shown here is derived from an EMBL/GenBank/DDBJ whole genome shotgun (WGS) entry which is preliminary data.</text>
</comment>
<organism evidence="2 3">
    <name type="scientific">Tunturiibacter gelidiferens</name>
    <dbReference type="NCBI Taxonomy" id="3069689"/>
    <lineage>
        <taxon>Bacteria</taxon>
        <taxon>Pseudomonadati</taxon>
        <taxon>Acidobacteriota</taxon>
        <taxon>Terriglobia</taxon>
        <taxon>Terriglobales</taxon>
        <taxon>Acidobacteriaceae</taxon>
        <taxon>Tunturiibacter</taxon>
    </lineage>
</organism>
<accession>A0A9X0QIE7</accession>